<keyword evidence="1" id="KW-0812">Transmembrane</keyword>
<organism evidence="2 3">
    <name type="scientific">Marinomonas transparens</name>
    <dbReference type="NCBI Taxonomy" id="2795388"/>
    <lineage>
        <taxon>Bacteria</taxon>
        <taxon>Pseudomonadati</taxon>
        <taxon>Pseudomonadota</taxon>
        <taxon>Gammaproteobacteria</taxon>
        <taxon>Oceanospirillales</taxon>
        <taxon>Oceanospirillaceae</taxon>
        <taxon>Marinomonas</taxon>
    </lineage>
</organism>
<protein>
    <submittedName>
        <fullName evidence="2">Uncharacterized protein</fullName>
    </submittedName>
</protein>
<keyword evidence="1" id="KW-1133">Transmembrane helix</keyword>
<keyword evidence="3" id="KW-1185">Reference proteome</keyword>
<feature type="transmembrane region" description="Helical" evidence="1">
    <location>
        <begin position="231"/>
        <end position="250"/>
    </location>
</feature>
<dbReference type="Proteomes" id="UP000628710">
    <property type="component" value="Unassembled WGS sequence"/>
</dbReference>
<proteinExistence type="predicted"/>
<gene>
    <name evidence="2" type="ORF">I8J31_16445</name>
</gene>
<keyword evidence="1" id="KW-0472">Membrane</keyword>
<reference evidence="2" key="1">
    <citation type="submission" date="2020-12" db="EMBL/GenBank/DDBJ databases">
        <title>Marinomonas arctica sp. nov., a psychrotolerant bacterium isolated from the Arctic.</title>
        <authorList>
            <person name="Zhang Y."/>
        </authorList>
    </citation>
    <scope>NUCLEOTIDE SEQUENCE</scope>
    <source>
        <strain evidence="2">C1424</strain>
    </source>
</reference>
<sequence>MEENGTFTALLTINLGVLGLIITYLIATEFFFSEKKTETKIKIKSLLNEIKPTYKTNEYLNIEKVRDSFSKIEGALQCIFLIKNKGKYKAEELTPHIDLIKSNYFNAYADSTSILAGSSFIKSERINNKDTSNLRKELLEYKYIFEEIIHYDSRLDPHTGKTISESISEFLDEKNLRILTLLKTALTNSVNSTPKKLEAINRVIQYTNEIDSIIDHHNNSYIFKEKLIRQLFLISISGIILPSFFISLLPYETYITGLTYDLSITASNILLIFTFIPYSIISSDIYRKFKNERHTTDTPST</sequence>
<accession>A0A934JY06</accession>
<evidence type="ECO:0000313" key="3">
    <source>
        <dbReference type="Proteomes" id="UP000628710"/>
    </source>
</evidence>
<feature type="transmembrane region" description="Helical" evidence="1">
    <location>
        <begin position="262"/>
        <end position="281"/>
    </location>
</feature>
<evidence type="ECO:0000256" key="1">
    <source>
        <dbReference type="SAM" id="Phobius"/>
    </source>
</evidence>
<name>A0A934JY06_9GAMM</name>
<dbReference type="RefSeq" id="WP_199469674.1">
    <property type="nucleotide sequence ID" value="NZ_JAEMNX010000022.1"/>
</dbReference>
<comment type="caution">
    <text evidence="2">The sequence shown here is derived from an EMBL/GenBank/DDBJ whole genome shotgun (WGS) entry which is preliminary data.</text>
</comment>
<evidence type="ECO:0000313" key="2">
    <source>
        <dbReference type="EMBL" id="MBJ7539269.1"/>
    </source>
</evidence>
<feature type="transmembrane region" description="Helical" evidence="1">
    <location>
        <begin position="6"/>
        <end position="32"/>
    </location>
</feature>
<dbReference type="EMBL" id="JAEMNX010000022">
    <property type="protein sequence ID" value="MBJ7539269.1"/>
    <property type="molecule type" value="Genomic_DNA"/>
</dbReference>
<dbReference type="AlphaFoldDB" id="A0A934JY06"/>